<name>A0A193LCI8_9GAMM</name>
<keyword evidence="3" id="KW-0998">Cell outer membrane</keyword>
<dbReference type="AlphaFoldDB" id="A0A193LCI8"/>
<evidence type="ECO:0000256" key="2">
    <source>
        <dbReference type="ARBA" id="ARBA00023136"/>
    </source>
</evidence>
<proteinExistence type="inferred from homology"/>
<protein>
    <submittedName>
        <fullName evidence="8">TonB-dependent receptor</fullName>
    </submittedName>
</protein>
<feature type="domain" description="TonB-dependent receptor-like beta-barrel" evidence="6">
    <location>
        <begin position="445"/>
        <end position="967"/>
    </location>
</feature>
<dbReference type="Gene3D" id="2.40.170.20">
    <property type="entry name" value="TonB-dependent receptor, beta-barrel domain"/>
    <property type="match status" value="1"/>
</dbReference>
<comment type="similarity">
    <text evidence="4">Belongs to the TonB-dependent receptor family.</text>
</comment>
<dbReference type="PANTHER" id="PTHR47234">
    <property type="match status" value="1"/>
</dbReference>
<dbReference type="EMBL" id="CP016268">
    <property type="protein sequence ID" value="ANO50250.1"/>
    <property type="molecule type" value="Genomic_DNA"/>
</dbReference>
<evidence type="ECO:0000256" key="5">
    <source>
        <dbReference type="SAM" id="SignalP"/>
    </source>
</evidence>
<dbReference type="PANTHER" id="PTHR47234:SF2">
    <property type="entry name" value="TONB-DEPENDENT RECEPTOR"/>
    <property type="match status" value="1"/>
</dbReference>
<dbReference type="RefSeq" id="WP_068612472.1">
    <property type="nucleotide sequence ID" value="NZ_CP016268.1"/>
</dbReference>
<evidence type="ECO:0000313" key="9">
    <source>
        <dbReference type="Proteomes" id="UP000092695"/>
    </source>
</evidence>
<dbReference type="KEGG" id="woc:BA177_02570"/>
<dbReference type="InterPro" id="IPR000531">
    <property type="entry name" value="Beta-barrel_TonB"/>
</dbReference>
<dbReference type="SUPFAM" id="SSF56935">
    <property type="entry name" value="Porins"/>
    <property type="match status" value="1"/>
</dbReference>
<evidence type="ECO:0000256" key="4">
    <source>
        <dbReference type="RuleBase" id="RU003357"/>
    </source>
</evidence>
<evidence type="ECO:0000259" key="6">
    <source>
        <dbReference type="Pfam" id="PF00593"/>
    </source>
</evidence>
<gene>
    <name evidence="8" type="ORF">BA177_02570</name>
</gene>
<comment type="subcellular location">
    <subcellularLocation>
        <location evidence="1 4">Cell outer membrane</location>
    </subcellularLocation>
</comment>
<feature type="chain" id="PRO_5008260083" evidence="5">
    <location>
        <begin position="34"/>
        <end position="1001"/>
    </location>
</feature>
<sequence>MILRKHIARTWQYAAAVTTLASALSMMAMTVHAQEEGEDDSEVEEIVVVGSQIRGARITGALPVSVVDVEQIEALGIDSGDELFDYLPENGNNFFNEAENISGGVNSARGDVGAFNLRSLGTGNTLVLMNGRRMVNSATYQTEEVGGSFVPVNTVNSNTIPVFGVERVEVLREGASAIYGADAVAGVVNTVLKSDFEGLRIRTKLNAYDHVPREDQSINVEWGKFFNDGRTNVNVMFGYYHRDRVRSTDEARWADSDFRYRVPAGSPWEGSTSFRNDSANSIYGQYDILGSISGMGLSGNLTDSSGEFETYPAGDPRCQWDLGYGTCAGIDGQGTYRYNLNEVRDVSSDLDRMNLVVFINHDMQNGMQSFTELMAYQSKTNLSRHPAAPFSTVKLRVAADNYYNPFGPCGSPNRLPDSVIGPDVPCSGLSLEIDNYRFTELPRIIDNDGDTFRFLQGFRGSFDKWDWETALTWSRATKDDITHNRVSNTLAQEALNDPTAAAYNPFSGGVNNNVERVLVDVSRLSETELRMVDFKLSTPELIELPAGPMGMLAGMEYREESFVDDRDPRLDGTIVFTDAQGDTYPFVSDVVNSSPTPDSSGERNVLSLFSELQIPLLDNVDAQLALRYEDFSDVGNTTVGKFALGWRVIDPVLLRTSVSTAFRAPNLVTINEEIVARQNTRTDWACFYAAENGGDPDQNTLDCTNSTQRIAQGSDNLQPEESVNFSVGVVLEPIEDLSITLDYWSIKKDDTIGLFGEENHTILDLIARIEAGNTDCASFVGNPAVSREATVDVDEAAIYNAAGICPAGLIQSIDDRYANLDKRTVEGFDVGIYYNFDSPIGNFDLRYVGSFLSKYEQEAGGDAAELVAARESGLLPANIPVAGFANLIRLDGNQKDRQNLTVSWRRNDYRASATMYRVGDFYQDSLTLVDGTRYEVPSMTTVNLKGAYTWRFGDDRDVRFTLGVNNVADERAPLADRYFGYFSDSHRDLGRYYYLDVRLSL</sequence>
<dbReference type="OrthoDB" id="176248at2"/>
<dbReference type="GO" id="GO:0009279">
    <property type="term" value="C:cell outer membrane"/>
    <property type="evidence" value="ECO:0007669"/>
    <property type="project" value="UniProtKB-SubCell"/>
</dbReference>
<feature type="domain" description="TonB-dependent receptor plug" evidence="7">
    <location>
        <begin position="63"/>
        <end position="187"/>
    </location>
</feature>
<dbReference type="Proteomes" id="UP000092695">
    <property type="component" value="Chromosome"/>
</dbReference>
<keyword evidence="2 4" id="KW-0472">Membrane</keyword>
<reference evidence="8 9" key="1">
    <citation type="submission" date="2016-06" db="EMBL/GenBank/DDBJ databases">
        <title>Complete genome sequence of a deep-branching marine Gamma Proteobacterium Woeseia oceani type strain XK5.</title>
        <authorList>
            <person name="Mu D."/>
            <person name="Du Z."/>
        </authorList>
    </citation>
    <scope>NUCLEOTIDE SEQUENCE [LARGE SCALE GENOMIC DNA]</scope>
    <source>
        <strain evidence="8 9">XK5</strain>
    </source>
</reference>
<dbReference type="Pfam" id="PF00593">
    <property type="entry name" value="TonB_dep_Rec_b-barrel"/>
    <property type="match status" value="1"/>
</dbReference>
<dbReference type="Gene3D" id="2.170.130.10">
    <property type="entry name" value="TonB-dependent receptor, plug domain"/>
    <property type="match status" value="1"/>
</dbReference>
<evidence type="ECO:0000313" key="8">
    <source>
        <dbReference type="EMBL" id="ANO50250.1"/>
    </source>
</evidence>
<dbReference type="InterPro" id="IPR012910">
    <property type="entry name" value="Plug_dom"/>
</dbReference>
<feature type="signal peptide" evidence="5">
    <location>
        <begin position="1"/>
        <end position="33"/>
    </location>
</feature>
<accession>A0A193LCI8</accession>
<keyword evidence="9" id="KW-1185">Reference proteome</keyword>
<evidence type="ECO:0000256" key="3">
    <source>
        <dbReference type="ARBA" id="ARBA00023237"/>
    </source>
</evidence>
<dbReference type="InterPro" id="IPR037066">
    <property type="entry name" value="Plug_dom_sf"/>
</dbReference>
<organism evidence="8 9">
    <name type="scientific">Woeseia oceani</name>
    <dbReference type="NCBI Taxonomy" id="1548547"/>
    <lineage>
        <taxon>Bacteria</taxon>
        <taxon>Pseudomonadati</taxon>
        <taxon>Pseudomonadota</taxon>
        <taxon>Gammaproteobacteria</taxon>
        <taxon>Woeseiales</taxon>
        <taxon>Woeseiaceae</taxon>
        <taxon>Woeseia</taxon>
    </lineage>
</organism>
<keyword evidence="5" id="KW-0732">Signal</keyword>
<evidence type="ECO:0000256" key="1">
    <source>
        <dbReference type="ARBA" id="ARBA00004442"/>
    </source>
</evidence>
<dbReference type="Pfam" id="PF07715">
    <property type="entry name" value="Plug"/>
    <property type="match status" value="1"/>
</dbReference>
<dbReference type="STRING" id="1548547.BA177_02570"/>
<keyword evidence="4" id="KW-0798">TonB box</keyword>
<evidence type="ECO:0000259" key="7">
    <source>
        <dbReference type="Pfam" id="PF07715"/>
    </source>
</evidence>
<dbReference type="InterPro" id="IPR036942">
    <property type="entry name" value="Beta-barrel_TonB_sf"/>
</dbReference>
<keyword evidence="8" id="KW-0675">Receptor</keyword>